<dbReference type="Proteomes" id="UP000266721">
    <property type="component" value="Unassembled WGS sequence"/>
</dbReference>
<dbReference type="PROSITE" id="PS50958">
    <property type="entry name" value="SMB_2"/>
    <property type="match status" value="2"/>
</dbReference>
<feature type="compositionally biased region" description="Basic and acidic residues" evidence="2">
    <location>
        <begin position="315"/>
        <end position="333"/>
    </location>
</feature>
<dbReference type="SMART" id="SM00201">
    <property type="entry name" value="SO"/>
    <property type="match status" value="2"/>
</dbReference>
<keyword evidence="3" id="KW-0812">Transmembrane</keyword>
<dbReference type="InterPro" id="IPR036024">
    <property type="entry name" value="Somatomedin_B-like_dom_sf"/>
</dbReference>
<evidence type="ECO:0000313" key="5">
    <source>
        <dbReference type="EMBL" id="OPL33063.1"/>
    </source>
</evidence>
<organism evidence="5 6">
    <name type="scientific">Mytilus galloprovincialis</name>
    <name type="common">Mediterranean mussel</name>
    <dbReference type="NCBI Taxonomy" id="29158"/>
    <lineage>
        <taxon>Eukaryota</taxon>
        <taxon>Metazoa</taxon>
        <taxon>Spiralia</taxon>
        <taxon>Lophotrochozoa</taxon>
        <taxon>Mollusca</taxon>
        <taxon>Bivalvia</taxon>
        <taxon>Autobranchia</taxon>
        <taxon>Pteriomorphia</taxon>
        <taxon>Mytilida</taxon>
        <taxon>Mytiloidea</taxon>
        <taxon>Mytilidae</taxon>
        <taxon>Mytilinae</taxon>
        <taxon>Mytilus</taxon>
    </lineage>
</organism>
<protein>
    <recommendedName>
        <fullName evidence="4">SMB domain-containing protein</fullName>
    </recommendedName>
</protein>
<feature type="region of interest" description="Disordered" evidence="2">
    <location>
        <begin position="392"/>
        <end position="429"/>
    </location>
</feature>
<dbReference type="InterPro" id="IPR001212">
    <property type="entry name" value="Somatomedin_B_dom"/>
</dbReference>
<evidence type="ECO:0000256" key="2">
    <source>
        <dbReference type="SAM" id="MobiDB-lite"/>
    </source>
</evidence>
<evidence type="ECO:0000313" key="6">
    <source>
        <dbReference type="Proteomes" id="UP000266721"/>
    </source>
</evidence>
<sequence length="429" mass="48939">SCVGRCGQKYDSSLPCQCNTACTNPTYNNCCGDYNAFCLIESCAGRCTQPYDRDLECQCNTPCKDNLDCCDDYDDFCQEVENPDSDKRDSTDTKMCMALHCRNSGHPRFFNDPQQSLRAQNQIRQLIKSIFSIDIRRCEAKNIDLEEEDEDATQLCPGIGNFIQWDPSTSCINFDQLKENWTGIMRSREMLETSIAPDDEDDKWKPLQCKIKNGETSEDLMLVKSSSNNCNDLMSFYCKNGSEPQKSKTTIMEEQENNVTMSFEFDVNTRSLHNTSNMMTGVIVGTVSSIIAIGVVIVAVIVCRRRRSAKRKPVLKQDAHGQNDKEKNEHLENKNGYAYSEIEMEATNKKDYMDNGDNEYTTGTSDVYDHLNDNKNRKIKTENPHAIYDHAIGDNAEPDYDSTKHVVPTNPDYQEVRIRSEEESHREKL</sequence>
<feature type="transmembrane region" description="Helical" evidence="3">
    <location>
        <begin position="278"/>
        <end position="302"/>
    </location>
</feature>
<feature type="domain" description="SMB" evidence="4">
    <location>
        <begin position="39"/>
        <end position="81"/>
    </location>
</feature>
<keyword evidence="6" id="KW-1185">Reference proteome</keyword>
<dbReference type="PANTHER" id="PTHR22917:SF6">
    <property type="entry name" value="EG:8D8.2 PROTEIN-RELATED"/>
    <property type="match status" value="1"/>
</dbReference>
<dbReference type="EMBL" id="KV585083">
    <property type="protein sequence ID" value="OPL33063.1"/>
    <property type="molecule type" value="Genomic_DNA"/>
</dbReference>
<comment type="caution">
    <text evidence="5">The sequence shown here is derived from an EMBL/GenBank/DDBJ whole genome shotgun (WGS) entry which is preliminary data.</text>
</comment>
<keyword evidence="3" id="KW-1133">Transmembrane helix</keyword>
<keyword evidence="1" id="KW-1015">Disulfide bond</keyword>
<evidence type="ECO:0000256" key="1">
    <source>
        <dbReference type="ARBA" id="ARBA00023157"/>
    </source>
</evidence>
<feature type="non-terminal residue" evidence="5">
    <location>
        <position position="1"/>
    </location>
</feature>
<feature type="region of interest" description="Disordered" evidence="2">
    <location>
        <begin position="311"/>
        <end position="338"/>
    </location>
</feature>
<dbReference type="PANTHER" id="PTHR22917">
    <property type="entry name" value="HEMOPEXIN DOMAIN-CONTAINING PROTEIN"/>
    <property type="match status" value="1"/>
</dbReference>
<feature type="compositionally biased region" description="Basic and acidic residues" evidence="2">
    <location>
        <begin position="414"/>
        <end position="429"/>
    </location>
</feature>
<keyword evidence="3" id="KW-0472">Membrane</keyword>
<dbReference type="PROSITE" id="PS00524">
    <property type="entry name" value="SMB_1"/>
    <property type="match status" value="1"/>
</dbReference>
<gene>
    <name evidence="5" type="ORF">AM593_06802</name>
</gene>
<accession>A0A3L5TT09</accession>
<name>A0A3L5TT09_MYTGA</name>
<proteinExistence type="predicted"/>
<dbReference type="AlphaFoldDB" id="A0A3L5TT09"/>
<dbReference type="SUPFAM" id="SSF90188">
    <property type="entry name" value="Somatomedin B domain"/>
    <property type="match status" value="2"/>
</dbReference>
<feature type="domain" description="SMB" evidence="4">
    <location>
        <begin position="1"/>
        <end position="38"/>
    </location>
</feature>
<dbReference type="Pfam" id="PF01033">
    <property type="entry name" value="Somatomedin_B"/>
    <property type="match status" value="2"/>
</dbReference>
<dbReference type="InterPro" id="IPR051298">
    <property type="entry name" value="Heme_transport/Cell_adhesion"/>
</dbReference>
<reference evidence="5 6" key="1">
    <citation type="journal article" date="2016" name="PLoS ONE">
        <title>A First Insight into the Genome of the Filter-Feeder Mussel Mytilus galloprovincialis.</title>
        <authorList>
            <person name="Murgarella M."/>
            <person name="Puiu D."/>
            <person name="Novoa B."/>
            <person name="Figueras A."/>
            <person name="Posada D."/>
            <person name="Canchaya C."/>
        </authorList>
    </citation>
    <scope>NUCLEOTIDE SEQUENCE [LARGE SCALE GENOMIC DNA]</scope>
    <source>
        <tissue evidence="5">Muscle</tissue>
    </source>
</reference>
<dbReference type="Gene3D" id="4.10.410.20">
    <property type="match status" value="2"/>
</dbReference>
<evidence type="ECO:0000259" key="4">
    <source>
        <dbReference type="PROSITE" id="PS50958"/>
    </source>
</evidence>
<evidence type="ECO:0000256" key="3">
    <source>
        <dbReference type="SAM" id="Phobius"/>
    </source>
</evidence>